<dbReference type="SUPFAM" id="SSF56672">
    <property type="entry name" value="DNA/RNA polymerases"/>
    <property type="match status" value="1"/>
</dbReference>
<accession>A0AA88Y655</accession>
<evidence type="ECO:0000259" key="1">
    <source>
        <dbReference type="PROSITE" id="PS50878"/>
    </source>
</evidence>
<organism evidence="2 3">
    <name type="scientific">Pinctada imbricata</name>
    <name type="common">Atlantic pearl-oyster</name>
    <name type="synonym">Pinctada martensii</name>
    <dbReference type="NCBI Taxonomy" id="66713"/>
    <lineage>
        <taxon>Eukaryota</taxon>
        <taxon>Metazoa</taxon>
        <taxon>Spiralia</taxon>
        <taxon>Lophotrochozoa</taxon>
        <taxon>Mollusca</taxon>
        <taxon>Bivalvia</taxon>
        <taxon>Autobranchia</taxon>
        <taxon>Pteriomorphia</taxon>
        <taxon>Pterioida</taxon>
        <taxon>Pterioidea</taxon>
        <taxon>Pteriidae</taxon>
        <taxon>Pinctada</taxon>
    </lineage>
</organism>
<comment type="caution">
    <text evidence="2">The sequence shown here is derived from an EMBL/GenBank/DDBJ whole genome shotgun (WGS) entry which is preliminary data.</text>
</comment>
<feature type="domain" description="Reverse transcriptase" evidence="1">
    <location>
        <begin position="1"/>
        <end position="190"/>
    </location>
</feature>
<protein>
    <recommendedName>
        <fullName evidence="1">Reverse transcriptase domain-containing protein</fullName>
    </recommendedName>
</protein>
<dbReference type="Pfam" id="PF00078">
    <property type="entry name" value="RVT_1"/>
    <property type="match status" value="1"/>
</dbReference>
<keyword evidence="3" id="KW-1185">Reference proteome</keyword>
<evidence type="ECO:0000313" key="3">
    <source>
        <dbReference type="Proteomes" id="UP001186944"/>
    </source>
</evidence>
<dbReference type="CDD" id="cd01650">
    <property type="entry name" value="RT_nLTR_like"/>
    <property type="match status" value="1"/>
</dbReference>
<dbReference type="Proteomes" id="UP001186944">
    <property type="component" value="Unassembled WGS sequence"/>
</dbReference>
<dbReference type="AlphaFoldDB" id="A0AA88Y655"/>
<dbReference type="PROSITE" id="PS50878">
    <property type="entry name" value="RT_POL"/>
    <property type="match status" value="1"/>
</dbReference>
<dbReference type="EMBL" id="VSWD01000007">
    <property type="protein sequence ID" value="KAK3098631.1"/>
    <property type="molecule type" value="Genomic_DNA"/>
</dbReference>
<reference evidence="2" key="1">
    <citation type="submission" date="2019-08" db="EMBL/GenBank/DDBJ databases">
        <title>The improved chromosome-level genome for the pearl oyster Pinctada fucata martensii using PacBio sequencing and Hi-C.</title>
        <authorList>
            <person name="Zheng Z."/>
        </authorList>
    </citation>
    <scope>NUCLEOTIDE SEQUENCE</scope>
    <source>
        <strain evidence="2">ZZ-2019</strain>
        <tissue evidence="2">Adductor muscle</tissue>
    </source>
</reference>
<dbReference type="PANTHER" id="PTHR33332">
    <property type="entry name" value="REVERSE TRANSCRIPTASE DOMAIN-CONTAINING PROTEIN"/>
    <property type="match status" value="1"/>
</dbReference>
<name>A0AA88Y655_PINIB</name>
<sequence length="402" mass="46663">MRNTTPDNNQRLPHRTRQIPSSIDIAILDFSKAFDTVPHDKLLHKLHQYGIQGPLHTWLNNFLTTRNMKTIVEGTESEETSVDSGVPQGTVLGPIMFLCHINDLPDAVNSSVRLFADDCLLYRTIKNSSDQQILQNDLKQLEDWANKWGMRFNAKKCYIMSINQKTSKLYQLNNHILQEVQNNPYLGLEISNDLKWNLHINNISKKANTTLGFLRRNLRNVPEHCRKTAYISLVRSIMEYGATIWNPYLKGDIDKLEKIQNRAIRFIKKDYKSRNPGAITSMRNDLELDTLEERRTSLRLILMYKVVEGLVPSLPPHSFLKYAKTKRQIKPKQYQDHQTTNLVYKHVCNNSRGLVIPSSRTSQYQHSFFADTCIHWNHLPDSVVRAKTVGEFKTALQEHQRQ</sequence>
<dbReference type="InterPro" id="IPR000477">
    <property type="entry name" value="RT_dom"/>
</dbReference>
<evidence type="ECO:0000313" key="2">
    <source>
        <dbReference type="EMBL" id="KAK3098631.1"/>
    </source>
</evidence>
<dbReference type="InterPro" id="IPR043502">
    <property type="entry name" value="DNA/RNA_pol_sf"/>
</dbReference>
<proteinExistence type="predicted"/>
<gene>
    <name evidence="2" type="ORF">FSP39_021388</name>
</gene>